<dbReference type="EMBL" id="NMVO01000012">
    <property type="protein sequence ID" value="OYO14406.1"/>
    <property type="molecule type" value="Genomic_DNA"/>
</dbReference>
<name>A0A255GIP7_9ACTN</name>
<evidence type="ECO:0000256" key="1">
    <source>
        <dbReference type="ARBA" id="ARBA00022729"/>
    </source>
</evidence>
<evidence type="ECO:0000259" key="3">
    <source>
        <dbReference type="SMART" id="SM00062"/>
    </source>
</evidence>
<dbReference type="RefSeq" id="WP_094355411.1">
    <property type="nucleotide sequence ID" value="NZ_NMVK01000002.1"/>
</dbReference>
<dbReference type="PROSITE" id="PS51257">
    <property type="entry name" value="PROKAR_LIPOPROTEIN"/>
    <property type="match status" value="1"/>
</dbReference>
<keyword evidence="5" id="KW-1185">Reference proteome</keyword>
<keyword evidence="1 2" id="KW-0732">Signal</keyword>
<dbReference type="SMART" id="SM00062">
    <property type="entry name" value="PBPb"/>
    <property type="match status" value="1"/>
</dbReference>
<gene>
    <name evidence="4" type="ORF">CGZ94_07285</name>
</gene>
<organism evidence="4 5">
    <name type="scientific">Enemella evansiae</name>
    <dbReference type="NCBI Taxonomy" id="2016499"/>
    <lineage>
        <taxon>Bacteria</taxon>
        <taxon>Bacillati</taxon>
        <taxon>Actinomycetota</taxon>
        <taxon>Actinomycetes</taxon>
        <taxon>Propionibacteriales</taxon>
        <taxon>Propionibacteriaceae</taxon>
        <taxon>Enemella</taxon>
    </lineage>
</organism>
<accession>A0A4R6LYZ0</accession>
<evidence type="ECO:0000313" key="5">
    <source>
        <dbReference type="Proteomes" id="UP000215896"/>
    </source>
</evidence>
<evidence type="ECO:0000256" key="2">
    <source>
        <dbReference type="SAM" id="SignalP"/>
    </source>
</evidence>
<feature type="domain" description="Solute-binding protein family 3/N-terminal" evidence="3">
    <location>
        <begin position="66"/>
        <end position="292"/>
    </location>
</feature>
<dbReference type="InterPro" id="IPR001638">
    <property type="entry name" value="Solute-binding_3/MltF_N"/>
</dbReference>
<sequence length="305" mass="31558">MRTRSLATTAALATLTLTMAACGSTSLSGGSGAGGAATPAGGTQEPVQVDQALAAKLPEKIKADKKIVVGTDATYAPNEFLDADGKTVIGADIDVLNTVAARFGVTVEYQPAGFDTIITGVQGKKYDLGISSFTITDKRLEQVNMVSYFNAGTQWATAQGNPKQVDPENACGKTVAVQTGTTQDQDDLPVRQEKCGANKINVLQFDGQDQATAAVVSGRADAMLADSPVVAYAAKQSQGKLAPLGEIYDAAPYGIVVPKDQTDFANAIAEALTKAKADGSYERALQKWGTENGAISSFQVNPAAS</sequence>
<dbReference type="CDD" id="cd01004">
    <property type="entry name" value="PBP2_MidA_like"/>
    <property type="match status" value="1"/>
</dbReference>
<evidence type="ECO:0000313" key="4">
    <source>
        <dbReference type="EMBL" id="OYO14406.1"/>
    </source>
</evidence>
<dbReference type="OrthoDB" id="9762169at2"/>
<reference evidence="4 5" key="1">
    <citation type="submission" date="2017-07" db="EMBL/GenBank/DDBJ databases">
        <title>Draft whole genome sequences of clinical Proprionibacteriaceae strains.</title>
        <authorList>
            <person name="Bernier A.-M."/>
            <person name="Bernard K."/>
            <person name="Domingo M.-C."/>
        </authorList>
    </citation>
    <scope>NUCLEOTIDE SEQUENCE [LARGE SCALE GENOMIC DNA]</scope>
    <source>
        <strain evidence="4 5">NML 030167</strain>
    </source>
</reference>
<dbReference type="PANTHER" id="PTHR35936:SF17">
    <property type="entry name" value="ARGININE-BINDING EXTRACELLULAR PROTEIN ARTP"/>
    <property type="match status" value="1"/>
</dbReference>
<dbReference type="Gene3D" id="3.40.190.10">
    <property type="entry name" value="Periplasmic binding protein-like II"/>
    <property type="match status" value="2"/>
</dbReference>
<dbReference type="AlphaFoldDB" id="A0A255GIP7"/>
<protein>
    <submittedName>
        <fullName evidence="4">ABC transporter substrate-binding protein</fullName>
    </submittedName>
</protein>
<accession>A0A255GIP7</accession>
<feature type="chain" id="PRO_5041060024" evidence="2">
    <location>
        <begin position="21"/>
        <end position="305"/>
    </location>
</feature>
<proteinExistence type="predicted"/>
<dbReference type="PANTHER" id="PTHR35936">
    <property type="entry name" value="MEMBRANE-BOUND LYTIC MUREIN TRANSGLYCOSYLASE F"/>
    <property type="match status" value="1"/>
</dbReference>
<feature type="signal peptide" evidence="2">
    <location>
        <begin position="1"/>
        <end position="20"/>
    </location>
</feature>
<dbReference type="Pfam" id="PF00497">
    <property type="entry name" value="SBP_bac_3"/>
    <property type="match status" value="1"/>
</dbReference>
<dbReference type="SUPFAM" id="SSF53850">
    <property type="entry name" value="Periplasmic binding protein-like II"/>
    <property type="match status" value="1"/>
</dbReference>
<comment type="caution">
    <text evidence="4">The sequence shown here is derived from an EMBL/GenBank/DDBJ whole genome shotgun (WGS) entry which is preliminary data.</text>
</comment>
<dbReference type="Proteomes" id="UP000215896">
    <property type="component" value="Unassembled WGS sequence"/>
</dbReference>